<evidence type="ECO:0000256" key="2">
    <source>
        <dbReference type="SAM" id="MobiDB-lite"/>
    </source>
</evidence>
<dbReference type="Gene3D" id="2.40.50.140">
    <property type="entry name" value="Nucleic acid-binding proteins"/>
    <property type="match status" value="4"/>
</dbReference>
<feature type="domain" description="S1 motif" evidence="3">
    <location>
        <begin position="407"/>
        <end position="475"/>
    </location>
</feature>
<feature type="domain" description="S1 motif" evidence="3">
    <location>
        <begin position="324"/>
        <end position="390"/>
    </location>
</feature>
<feature type="compositionally biased region" description="Low complexity" evidence="2">
    <location>
        <begin position="670"/>
        <end position="684"/>
    </location>
</feature>
<evidence type="ECO:0000256" key="1">
    <source>
        <dbReference type="ARBA" id="ARBA00022837"/>
    </source>
</evidence>
<keyword evidence="1" id="KW-0106">Calcium</keyword>
<dbReference type="Proteomes" id="UP000604046">
    <property type="component" value="Unassembled WGS sequence"/>
</dbReference>
<comment type="caution">
    <text evidence="4">The sequence shown here is derived from an EMBL/GenBank/DDBJ whole genome shotgun (WGS) entry which is preliminary data.</text>
</comment>
<reference evidence="4" key="1">
    <citation type="submission" date="2021-02" db="EMBL/GenBank/DDBJ databases">
        <authorList>
            <person name="Dougan E. K."/>
            <person name="Rhodes N."/>
            <person name="Thang M."/>
            <person name="Chan C."/>
        </authorList>
    </citation>
    <scope>NUCLEOTIDE SEQUENCE</scope>
</reference>
<dbReference type="CDD" id="cd00164">
    <property type="entry name" value="S1_like"/>
    <property type="match status" value="1"/>
</dbReference>
<dbReference type="InterPro" id="IPR003029">
    <property type="entry name" value="S1_domain"/>
</dbReference>
<accession>A0A812SWX4</accession>
<dbReference type="Gene3D" id="3.30.160.20">
    <property type="match status" value="1"/>
</dbReference>
<dbReference type="InterPro" id="IPR050437">
    <property type="entry name" value="Ribos_protein_bS1-like"/>
</dbReference>
<dbReference type="SUPFAM" id="SSF50249">
    <property type="entry name" value="Nucleic acid-binding proteins"/>
    <property type="match status" value="4"/>
</dbReference>
<feature type="region of interest" description="Disordered" evidence="2">
    <location>
        <begin position="1079"/>
        <end position="1125"/>
    </location>
</feature>
<name>A0A812SWX4_9DINO</name>
<dbReference type="EMBL" id="CAJNDS010002512">
    <property type="protein sequence ID" value="CAE7505240.1"/>
    <property type="molecule type" value="Genomic_DNA"/>
</dbReference>
<proteinExistence type="predicted"/>
<evidence type="ECO:0000313" key="4">
    <source>
        <dbReference type="EMBL" id="CAE7505240.1"/>
    </source>
</evidence>
<dbReference type="Pfam" id="PF00575">
    <property type="entry name" value="S1"/>
    <property type="match status" value="1"/>
</dbReference>
<feature type="region of interest" description="Disordered" evidence="2">
    <location>
        <begin position="640"/>
        <end position="707"/>
    </location>
</feature>
<organism evidence="4 5">
    <name type="scientific">Symbiodinium natans</name>
    <dbReference type="NCBI Taxonomy" id="878477"/>
    <lineage>
        <taxon>Eukaryota</taxon>
        <taxon>Sar</taxon>
        <taxon>Alveolata</taxon>
        <taxon>Dinophyceae</taxon>
        <taxon>Suessiales</taxon>
        <taxon>Symbiodiniaceae</taxon>
        <taxon>Symbiodinium</taxon>
    </lineage>
</organism>
<protein>
    <submittedName>
        <fullName evidence="4">RpsA protein</fullName>
    </submittedName>
</protein>
<dbReference type="GO" id="GO:0006412">
    <property type="term" value="P:translation"/>
    <property type="evidence" value="ECO:0007669"/>
    <property type="project" value="TreeGrafter"/>
</dbReference>
<sequence length="1321" mass="145897">MNRHVPSMRGMLRASSLHGHLAHAPHKLKTIQSFITRLQVSLASPDGLTLPHMVRPSKVIRSGPIPLAILIADQWTPHTGIVLERLESGTLVVDVGCEVNGVLPAAGYFANDVEELTKLSPGDRVTCYACCKYPESKKLFLSLRRRDIPRERWRKVIADGQRPYAGVVQRRAPFGIFIDLGTEVPGLLPNAALPEALQSAEVGDPITVYVVSKRPDSGKIDLDTSPRNQALRRWVEVTGDGHTPHKGKVIGFLEGRGAFIDMGFERPALLPLERIEEAQTDVKCGSELSVYITDKQSKSGKVTVALVPSQLPRRSWEDIIADGQTPYDGVVRRIMEFGALVDIGYDSLCFLPNAQVPNKSAANTFSIGQPLTVYAVQKRVSTGRVSLALERRARPLEPLEDVPCDGRSPYRGIIRSMNEFGIFVDFGCSVIGMLDEDHSDAALMQKQSSLRTGDVITVYPICKDVGNGRVYLSLKKREVPIRSVWELAADGQTPYLARVVSVHGKDCTMDLGADTRGLLTRSTLSTSPQEGFRELEIGDVVQVYIQRRNSTTGSLTLSLAPSPVRRISSEEILADLKRDSSKVYEGEVYCVQHGHIFLDIGSELGAVMPDTVPLPFICHVGDRVHVTLSQHDPRRGRLVAAPAEIQPPPSLESAGEAGKGIKSPKDGEVTAESSATVPTTSTSTWKEPHCAGASVRPDGPRDPQDANAKGRLQELVQKATKQVLKRGDIIYNTRREGLLFSAEVRLKEELRSLMPRFSEAFEGEARQTKVQAEHSAARNALGHLEMANEARGLAGLMSGFVADRAGNCRLQAWNCHEVEKTGEIRGMWYITGPKLAQRAARHAWLGDGKEETIPDAYARAGDERYPRDVQDFLKLLRRKCGTVVRAWRVALDKDGGSELEFCEFVSAVRQMGSAAGQNARSLWFNLDVDQSGTLSLYDLDPVAAHALDKFRYLCYGSINGAFEQLLDTKKSGVVTLGNFVEAVRELGYEPAVAEELFNWLRARPGTLFLRKSDLDFLQKWEDSKRYKKEKAGTLHVGWINRDPTAAVEYKKMADRLADKCGQRRTSETPFTATANAIAKAASKTQDDSPIDLAAAPEPEPASPTSPEACAKSPQTPRSAGKVGRAARVEAPATAAAIGSAQETVGCYAMRLASDNENSCTKFLKYLLDRFGSLAAAWDAMEPAEVGEIRKSDFEFVVCFKLGYCRNTDARRLFEALPKKDRHRLTWRDLGLKTDDWLAFLTKKKWQKSLRMVEEIKKSDGDGARLALERHYHRAKLHGHQLQLEFGETPLPRNQDDDLPNWCRPRTARTRRQHVIGTAAAT</sequence>
<dbReference type="SUPFAM" id="SSF47473">
    <property type="entry name" value="EF-hand"/>
    <property type="match status" value="1"/>
</dbReference>
<dbReference type="InterPro" id="IPR018247">
    <property type="entry name" value="EF_Hand_1_Ca_BS"/>
</dbReference>
<feature type="domain" description="S1 motif" evidence="3">
    <location>
        <begin position="161"/>
        <end position="225"/>
    </location>
</feature>
<dbReference type="OrthoDB" id="411050at2759"/>
<evidence type="ECO:0000259" key="3">
    <source>
        <dbReference type="PROSITE" id="PS50126"/>
    </source>
</evidence>
<keyword evidence="5" id="KW-1185">Reference proteome</keyword>
<dbReference type="GO" id="GO:0003735">
    <property type="term" value="F:structural constituent of ribosome"/>
    <property type="evidence" value="ECO:0007669"/>
    <property type="project" value="TreeGrafter"/>
</dbReference>
<dbReference type="PROSITE" id="PS00018">
    <property type="entry name" value="EF_HAND_1"/>
    <property type="match status" value="1"/>
</dbReference>
<dbReference type="GO" id="GO:0003729">
    <property type="term" value="F:mRNA binding"/>
    <property type="evidence" value="ECO:0007669"/>
    <property type="project" value="TreeGrafter"/>
</dbReference>
<gene>
    <name evidence="4" type="primary">rpsA</name>
    <name evidence="4" type="ORF">SNAT2548_LOCUS28301</name>
</gene>
<dbReference type="SMART" id="SM00316">
    <property type="entry name" value="S1"/>
    <property type="match status" value="6"/>
</dbReference>
<feature type="domain" description="S1 motif" evidence="3">
    <location>
        <begin position="491"/>
        <end position="560"/>
    </location>
</feature>
<dbReference type="PANTHER" id="PTHR10724">
    <property type="entry name" value="30S RIBOSOMAL PROTEIN S1"/>
    <property type="match status" value="1"/>
</dbReference>
<dbReference type="PROSITE" id="PS50126">
    <property type="entry name" value="S1"/>
    <property type="match status" value="4"/>
</dbReference>
<dbReference type="Gene3D" id="1.10.238.10">
    <property type="entry name" value="EF-hand"/>
    <property type="match status" value="1"/>
</dbReference>
<evidence type="ECO:0000313" key="5">
    <source>
        <dbReference type="Proteomes" id="UP000604046"/>
    </source>
</evidence>
<dbReference type="InterPro" id="IPR011992">
    <property type="entry name" value="EF-hand-dom_pair"/>
</dbReference>
<dbReference type="InterPro" id="IPR012340">
    <property type="entry name" value="NA-bd_OB-fold"/>
</dbReference>